<dbReference type="AlphaFoldDB" id="A0A803P8Y0"/>
<evidence type="ECO:0000313" key="8">
    <source>
        <dbReference type="Proteomes" id="UP000596661"/>
    </source>
</evidence>
<evidence type="ECO:0000259" key="6">
    <source>
        <dbReference type="Pfam" id="PF14392"/>
    </source>
</evidence>
<evidence type="ECO:0000259" key="2">
    <source>
        <dbReference type="Pfam" id="PF00078"/>
    </source>
</evidence>
<organism evidence="7 8">
    <name type="scientific">Cannabis sativa</name>
    <name type="common">Hemp</name>
    <name type="synonym">Marijuana</name>
    <dbReference type="NCBI Taxonomy" id="3483"/>
    <lineage>
        <taxon>Eukaryota</taxon>
        <taxon>Viridiplantae</taxon>
        <taxon>Streptophyta</taxon>
        <taxon>Embryophyta</taxon>
        <taxon>Tracheophyta</taxon>
        <taxon>Spermatophyta</taxon>
        <taxon>Magnoliopsida</taxon>
        <taxon>eudicotyledons</taxon>
        <taxon>Gunneridae</taxon>
        <taxon>Pentapetalae</taxon>
        <taxon>rosids</taxon>
        <taxon>fabids</taxon>
        <taxon>Rosales</taxon>
        <taxon>Cannabaceae</taxon>
        <taxon>Cannabis</taxon>
    </lineage>
</organism>
<dbReference type="Gene3D" id="3.30.420.10">
    <property type="entry name" value="Ribonuclease H-like superfamily/Ribonuclease H"/>
    <property type="match status" value="1"/>
</dbReference>
<dbReference type="Pfam" id="PF13966">
    <property type="entry name" value="zf-RVT"/>
    <property type="match status" value="1"/>
</dbReference>
<protein>
    <recommendedName>
        <fullName evidence="9">Reverse transcriptase domain-containing protein</fullName>
    </recommendedName>
</protein>
<feature type="domain" description="Endonuclease/exonuclease/phosphatase" evidence="3">
    <location>
        <begin position="237"/>
        <end position="458"/>
    </location>
</feature>
<dbReference type="InterPro" id="IPR036397">
    <property type="entry name" value="RNaseH_sf"/>
</dbReference>
<dbReference type="InterPro" id="IPR026960">
    <property type="entry name" value="RVT-Znf"/>
</dbReference>
<dbReference type="Proteomes" id="UP000596661">
    <property type="component" value="Chromosome 3"/>
</dbReference>
<dbReference type="Gene3D" id="3.60.10.10">
    <property type="entry name" value="Endonuclease/exonuclease/phosphatase"/>
    <property type="match status" value="1"/>
</dbReference>
<feature type="domain" description="Reverse transcriptase zinc-binding" evidence="5">
    <location>
        <begin position="948"/>
        <end position="1041"/>
    </location>
</feature>
<evidence type="ECO:0000259" key="4">
    <source>
        <dbReference type="Pfam" id="PF13456"/>
    </source>
</evidence>
<dbReference type="EMBL" id="UZAU01000253">
    <property type="status" value="NOT_ANNOTATED_CDS"/>
    <property type="molecule type" value="Genomic_DNA"/>
</dbReference>
<reference evidence="7" key="2">
    <citation type="submission" date="2021-03" db="UniProtKB">
        <authorList>
            <consortium name="EnsemblPlants"/>
        </authorList>
    </citation>
    <scope>IDENTIFICATION</scope>
</reference>
<dbReference type="InterPro" id="IPR044730">
    <property type="entry name" value="RNase_H-like_dom_plant"/>
</dbReference>
<feature type="domain" description="Zinc knuckle CX2CX4HX4C" evidence="6">
    <location>
        <begin position="2"/>
        <end position="47"/>
    </location>
</feature>
<dbReference type="InterPro" id="IPR000477">
    <property type="entry name" value="RT_dom"/>
</dbReference>
<keyword evidence="8" id="KW-1185">Reference proteome</keyword>
<dbReference type="InterPro" id="IPR025836">
    <property type="entry name" value="Zn_knuckle_CX2CX4HX4C"/>
</dbReference>
<dbReference type="InterPro" id="IPR002156">
    <property type="entry name" value="RNaseH_domain"/>
</dbReference>
<dbReference type="InterPro" id="IPR012337">
    <property type="entry name" value="RNaseH-like_sf"/>
</dbReference>
<dbReference type="Pfam" id="PF03372">
    <property type="entry name" value="Exo_endo_phos"/>
    <property type="match status" value="1"/>
</dbReference>
<feature type="domain" description="Reverse transcriptase" evidence="2">
    <location>
        <begin position="740"/>
        <end position="869"/>
    </location>
</feature>
<dbReference type="PANTHER" id="PTHR31635">
    <property type="entry name" value="REVERSE TRANSCRIPTASE DOMAIN-CONTAINING PROTEIN-RELATED"/>
    <property type="match status" value="1"/>
</dbReference>
<evidence type="ECO:0000256" key="1">
    <source>
        <dbReference type="SAM" id="MobiDB-lite"/>
    </source>
</evidence>
<dbReference type="SUPFAM" id="SSF56672">
    <property type="entry name" value="DNA/RNA polymerases"/>
    <property type="match status" value="1"/>
</dbReference>
<evidence type="ECO:0000259" key="5">
    <source>
        <dbReference type="Pfam" id="PF13966"/>
    </source>
</evidence>
<feature type="domain" description="RNase H type-1" evidence="4">
    <location>
        <begin position="1081"/>
        <end position="1194"/>
    </location>
</feature>
<dbReference type="InterPro" id="IPR043502">
    <property type="entry name" value="DNA/RNA_pol_sf"/>
</dbReference>
<proteinExistence type="predicted"/>
<dbReference type="Gramene" id="evm.model.03.405">
    <property type="protein sequence ID" value="cds.evm.model.03.405"/>
    <property type="gene ID" value="evm.TU.03.405"/>
</dbReference>
<sequence length="1217" mass="136182">MFDVAQPLPRGVPVNFTGINKVVWLELKYENLPDICFFCGRMGHSYNKGCIEYMKACDEAPLPPELSNVCVSINESVPAFPTYTPQDQNTTLGQSQLVGLYKSGPSAPSNDIVPEAQLPIALPPQTETNTPTFTALLSATMSTTSTQTAPQASASSLSSNSQSSSTSKAISTKHCNVPLPIHIPLLDTSKRLEAMNLHYHPGTATPSSSAGKQKKNKVNVKERPGLRAGLPAAMKLLSWNARGIGSERAFRNLSRLVSSCKPDILFVMESRLVKNAVDNLRIKLKFDSGLEVPRIGRGGGLLLLWNNDVTLTLLSQSISHFDCYVSFPVDNKFFHLTCFYGSPFVAQRPHTWRILNRIGDNNPTDPWLIIGDFNAFLSLDDKQGGNPDRGPSMDFRRLLDSFNLAPIDLKGPLLTWNNHVPAPKNIQQRIDWCIVNPVWTNLFPDALLSHLGFFGSDHRALELNTEGTSKPPHDHGQKRFLFENVWLSEPKWDDVALLAWKCPTHNLEIIPRLVATQSNCAAHLNDWNHKKNFHFKNRISSLEKELEQAKNSSNWDLDTVNKIKSLHSHLDALLYKEETYWKQRSRTQWLAQGDKNTKFFHRHASHRRRINRILKLHNSSGTLLTKEEDINHEIESFFQALFTSTNPSNSDMHLALEGIDSRLTDNDKSLLDEIFTVDEIEKAFFQLPADKAPGIDGFNSNFYKANWSLVKNDVISAALSFLNENGNISLLNTTLISLIPKVKQPLSVKDFRPISLCTIIYKIISKTIANRLKLVLNKLISSNQSAFLPGRLISDNIIIAQEVAHTIKLKSQGRKGWMALKLDMAKAFDRVEWAFLSAILKKMDFPPRFSRLIVDYITTATFKMNVNGNGQNTSTTLDNWIPGHNRVTPIGPIPDRVSSFISPNMTWDLPSLQSCFPSYIVQEILSIPLPLSPMNDNLIWKLTKSGTYSVKSGYHLSFSSTSPPDIPSPSSPSPWWKNLWLLHVPPKVKHFVYRASTNTLPTKKNLALRTILPNSLCDRCGHQEETVSHALFFCRNVRSVWKGIELSGTKRRIKIMQFPVWLTAFWQSTKPPPKLLSLRVRAKAGFGGVIRNSEGQVVAAVANSHLGGGDVATLEAKALLTSINWCIEECFPIHQVETDCKTITDALTSTKEDLSLFGDIIRQIKEALSLFPNARVSHISRSANAMAHHFAKWAVGLDEAAIWIGDDPCNLVSFLSL</sequence>
<evidence type="ECO:0000259" key="3">
    <source>
        <dbReference type="Pfam" id="PF03372"/>
    </source>
</evidence>
<dbReference type="CDD" id="cd06222">
    <property type="entry name" value="RNase_H_like"/>
    <property type="match status" value="1"/>
</dbReference>
<dbReference type="Pfam" id="PF13456">
    <property type="entry name" value="RVT_3"/>
    <property type="match status" value="1"/>
</dbReference>
<dbReference type="EnsemblPlants" id="evm.model.03.405">
    <property type="protein sequence ID" value="cds.evm.model.03.405"/>
    <property type="gene ID" value="evm.TU.03.405"/>
</dbReference>
<dbReference type="InterPro" id="IPR036691">
    <property type="entry name" value="Endo/exonu/phosph_ase_sf"/>
</dbReference>
<dbReference type="InterPro" id="IPR005135">
    <property type="entry name" value="Endo/exonuclease/phosphatase"/>
</dbReference>
<evidence type="ECO:0000313" key="7">
    <source>
        <dbReference type="EnsemblPlants" id="cds.evm.model.03.405"/>
    </source>
</evidence>
<dbReference type="GO" id="GO:0004523">
    <property type="term" value="F:RNA-DNA hybrid ribonuclease activity"/>
    <property type="evidence" value="ECO:0007669"/>
    <property type="project" value="InterPro"/>
</dbReference>
<name>A0A803P8Y0_CANSA</name>
<evidence type="ECO:0008006" key="9">
    <source>
        <dbReference type="Google" id="ProtNLM"/>
    </source>
</evidence>
<dbReference type="SUPFAM" id="SSF56219">
    <property type="entry name" value="DNase I-like"/>
    <property type="match status" value="1"/>
</dbReference>
<dbReference type="GO" id="GO:0003676">
    <property type="term" value="F:nucleic acid binding"/>
    <property type="evidence" value="ECO:0007669"/>
    <property type="project" value="InterPro"/>
</dbReference>
<reference evidence="7" key="1">
    <citation type="submission" date="2018-11" db="EMBL/GenBank/DDBJ databases">
        <authorList>
            <person name="Grassa J C."/>
        </authorList>
    </citation>
    <scope>NUCLEOTIDE SEQUENCE [LARGE SCALE GENOMIC DNA]</scope>
</reference>
<feature type="region of interest" description="Disordered" evidence="1">
    <location>
        <begin position="144"/>
        <end position="169"/>
    </location>
</feature>
<dbReference type="Pfam" id="PF00078">
    <property type="entry name" value="RVT_1"/>
    <property type="match status" value="1"/>
</dbReference>
<dbReference type="PANTHER" id="PTHR31635:SF196">
    <property type="entry name" value="REVERSE TRANSCRIPTASE DOMAIN-CONTAINING PROTEIN-RELATED"/>
    <property type="match status" value="1"/>
</dbReference>
<accession>A0A803P8Y0</accession>
<dbReference type="CDD" id="cd01650">
    <property type="entry name" value="RT_nLTR_like"/>
    <property type="match status" value="1"/>
</dbReference>
<dbReference type="SUPFAM" id="SSF53098">
    <property type="entry name" value="Ribonuclease H-like"/>
    <property type="match status" value="1"/>
</dbReference>
<dbReference type="Pfam" id="PF14392">
    <property type="entry name" value="zf-CCHC_4"/>
    <property type="match status" value="1"/>
</dbReference>